<evidence type="ECO:0000313" key="5">
    <source>
        <dbReference type="WBParaSite" id="MBELARI_LOCUS11873"/>
    </source>
</evidence>
<reference evidence="5" key="1">
    <citation type="submission" date="2024-02" db="UniProtKB">
        <authorList>
            <consortium name="WormBaseParasite"/>
        </authorList>
    </citation>
    <scope>IDENTIFICATION</scope>
</reference>
<feature type="chain" id="PRO_5042086662" evidence="2">
    <location>
        <begin position="17"/>
        <end position="389"/>
    </location>
</feature>
<dbReference type="GO" id="GO:0005764">
    <property type="term" value="C:lysosome"/>
    <property type="evidence" value="ECO:0007669"/>
    <property type="project" value="TreeGrafter"/>
</dbReference>
<name>A0AAF3ED31_9BILA</name>
<protein>
    <submittedName>
        <fullName evidence="5">Peptidase A1 domain-containing protein</fullName>
    </submittedName>
</protein>
<keyword evidence="4" id="KW-1185">Reference proteome</keyword>
<feature type="domain" description="Peptidase A1" evidence="3">
    <location>
        <begin position="57"/>
        <end position="379"/>
    </location>
</feature>
<sequence>MKTLIFLCTVLAFVYSQQDGLRLKMRFPSAKVISKATKMSNWRTGKGAGKITPVFNPQVIFNMGTPQQTFLGCGMDVSSGDTWIVDINAAQPDPAPWLFDPSKSHSFKNTSYYYATDVLDVDGLAARLVGTIAQDVFHVQNKKFTMNFAMIESVTPWGDFAEIPDVFATGRCGFDFYSTDYMDQFFPKLLAAANSSQQSVTMVIHDCMLDQDAEEVLQEMTIGFIDTTYCNTSTTVNLPLVDKNNWNFAITGYQIGNISSTARTIAKMDTNDLLTGVPQNVYDYIYKLTNATQTPDNAWPMVSCDQPFPRLNFTVPGDSFSVQSHYYVFKDFTDLDNPCYLMLYPLNGGGFLPSWSFGFVWMYKKCVTFDRGNMAIQFTDYNSDFCQDI</sequence>
<dbReference type="InterPro" id="IPR001461">
    <property type="entry name" value="Aspartic_peptidase_A1"/>
</dbReference>
<evidence type="ECO:0000256" key="1">
    <source>
        <dbReference type="ARBA" id="ARBA00007447"/>
    </source>
</evidence>
<dbReference type="PANTHER" id="PTHR47966:SF51">
    <property type="entry name" value="BETA-SITE APP-CLEAVING ENZYME, ISOFORM A-RELATED"/>
    <property type="match status" value="1"/>
</dbReference>
<dbReference type="SUPFAM" id="SSF50630">
    <property type="entry name" value="Acid proteases"/>
    <property type="match status" value="1"/>
</dbReference>
<feature type="signal peptide" evidence="2">
    <location>
        <begin position="1"/>
        <end position="16"/>
    </location>
</feature>
<comment type="similarity">
    <text evidence="1">Belongs to the peptidase A1 family.</text>
</comment>
<dbReference type="InterPro" id="IPR033121">
    <property type="entry name" value="PEPTIDASE_A1"/>
</dbReference>
<dbReference type="Proteomes" id="UP000887575">
    <property type="component" value="Unassembled WGS sequence"/>
</dbReference>
<organism evidence="4 5">
    <name type="scientific">Mesorhabditis belari</name>
    <dbReference type="NCBI Taxonomy" id="2138241"/>
    <lineage>
        <taxon>Eukaryota</taxon>
        <taxon>Metazoa</taxon>
        <taxon>Ecdysozoa</taxon>
        <taxon>Nematoda</taxon>
        <taxon>Chromadorea</taxon>
        <taxon>Rhabditida</taxon>
        <taxon>Rhabditina</taxon>
        <taxon>Rhabditomorpha</taxon>
        <taxon>Rhabditoidea</taxon>
        <taxon>Rhabditidae</taxon>
        <taxon>Mesorhabditinae</taxon>
        <taxon>Mesorhabditis</taxon>
    </lineage>
</organism>
<evidence type="ECO:0000313" key="4">
    <source>
        <dbReference type="Proteomes" id="UP000887575"/>
    </source>
</evidence>
<evidence type="ECO:0000259" key="3">
    <source>
        <dbReference type="PROSITE" id="PS51767"/>
    </source>
</evidence>
<dbReference type="WBParaSite" id="MBELARI_LOCUS11873">
    <property type="protein sequence ID" value="MBELARI_LOCUS11873"/>
    <property type="gene ID" value="MBELARI_LOCUS11873"/>
</dbReference>
<keyword evidence="2" id="KW-0732">Signal</keyword>
<accession>A0AAF3ED31</accession>
<dbReference type="AlphaFoldDB" id="A0AAF3ED31"/>
<dbReference type="Gene3D" id="2.40.70.10">
    <property type="entry name" value="Acid Proteases"/>
    <property type="match status" value="2"/>
</dbReference>
<dbReference type="InterPro" id="IPR021109">
    <property type="entry name" value="Peptidase_aspartic_dom_sf"/>
</dbReference>
<dbReference type="GO" id="GO:0006508">
    <property type="term" value="P:proteolysis"/>
    <property type="evidence" value="ECO:0007669"/>
    <property type="project" value="InterPro"/>
</dbReference>
<dbReference type="PROSITE" id="PS51767">
    <property type="entry name" value="PEPTIDASE_A1"/>
    <property type="match status" value="1"/>
</dbReference>
<dbReference type="PANTHER" id="PTHR47966">
    <property type="entry name" value="BETA-SITE APP-CLEAVING ENZYME, ISOFORM A-RELATED"/>
    <property type="match status" value="1"/>
</dbReference>
<proteinExistence type="inferred from homology"/>
<dbReference type="GO" id="GO:0004190">
    <property type="term" value="F:aspartic-type endopeptidase activity"/>
    <property type="evidence" value="ECO:0007669"/>
    <property type="project" value="InterPro"/>
</dbReference>
<evidence type="ECO:0000256" key="2">
    <source>
        <dbReference type="SAM" id="SignalP"/>
    </source>
</evidence>
<dbReference type="Pfam" id="PF00026">
    <property type="entry name" value="Asp"/>
    <property type="match status" value="1"/>
</dbReference>